<dbReference type="NCBIfam" id="TIGR00481">
    <property type="entry name" value="YbhB/YbcL family Raf kinase inhibitor-like protein"/>
    <property type="match status" value="1"/>
</dbReference>
<name>A0A0R2BJV1_SECCO</name>
<dbReference type="Proteomes" id="UP000051845">
    <property type="component" value="Unassembled WGS sequence"/>
</dbReference>
<dbReference type="InterPro" id="IPR036610">
    <property type="entry name" value="PEBP-like_sf"/>
</dbReference>
<dbReference type="Pfam" id="PF01161">
    <property type="entry name" value="PBP"/>
    <property type="match status" value="1"/>
</dbReference>
<comment type="caution">
    <text evidence="1">The sequence shown here is derived from an EMBL/GenBank/DDBJ whole genome shotgun (WGS) entry which is preliminary data.</text>
</comment>
<protein>
    <recommendedName>
        <fullName evidence="3">Phospholipid-binding protein</fullName>
    </recommendedName>
</protein>
<evidence type="ECO:0008006" key="3">
    <source>
        <dbReference type="Google" id="ProtNLM"/>
    </source>
</evidence>
<dbReference type="AlphaFoldDB" id="A0A0R2BJV1"/>
<dbReference type="InterPro" id="IPR008914">
    <property type="entry name" value="PEBP"/>
</dbReference>
<evidence type="ECO:0000313" key="1">
    <source>
        <dbReference type="EMBL" id="KRM76457.1"/>
    </source>
</evidence>
<proteinExistence type="predicted"/>
<sequence length="185" mass="20792">MKITSPTTTFTIPDEYGCNAAPSQITHGINPYSFPFGVTDIPAGTKYLAVTLQDFDTIKLFGFTYIHWVLTDVPVTGDTVDFPADFSQTTLAPQGFNSNHSAMKQRTDPEWDTYDNHVNLETHYTGPRPRFGTHNYRMNVYALKEAMGFDQGAFDLADVMNKLDGLVVDHAAQNFPYERKIPVEK</sequence>
<dbReference type="CDD" id="cd00865">
    <property type="entry name" value="PEBP_bact_arch"/>
    <property type="match status" value="1"/>
</dbReference>
<accession>A0A0R2BJV1</accession>
<dbReference type="RefSeq" id="WP_056996469.1">
    <property type="nucleotide sequence ID" value="NZ_AYYR01000027.1"/>
</dbReference>
<organism evidence="1 2">
    <name type="scientific">Secundilactobacillus collinoides DSM 20515 = JCM 1123</name>
    <dbReference type="NCBI Taxonomy" id="1423733"/>
    <lineage>
        <taxon>Bacteria</taxon>
        <taxon>Bacillati</taxon>
        <taxon>Bacillota</taxon>
        <taxon>Bacilli</taxon>
        <taxon>Lactobacillales</taxon>
        <taxon>Lactobacillaceae</taxon>
        <taxon>Secundilactobacillus</taxon>
    </lineage>
</organism>
<gene>
    <name evidence="1" type="ORF">FC82_GL001564</name>
</gene>
<dbReference type="Gene3D" id="3.90.280.10">
    <property type="entry name" value="PEBP-like"/>
    <property type="match status" value="1"/>
</dbReference>
<dbReference type="PATRIC" id="fig|1423733.4.peg.1645"/>
<dbReference type="EMBL" id="AYYR01000027">
    <property type="protein sequence ID" value="KRM76457.1"/>
    <property type="molecule type" value="Genomic_DNA"/>
</dbReference>
<dbReference type="InterPro" id="IPR005247">
    <property type="entry name" value="YbhB_YbcL/LppC-like"/>
</dbReference>
<dbReference type="SUPFAM" id="SSF49777">
    <property type="entry name" value="PEBP-like"/>
    <property type="match status" value="1"/>
</dbReference>
<evidence type="ECO:0000313" key="2">
    <source>
        <dbReference type="Proteomes" id="UP000051845"/>
    </source>
</evidence>
<reference evidence="1 2" key="1">
    <citation type="journal article" date="2015" name="Genome Announc.">
        <title>Expanding the biotechnology potential of lactobacilli through comparative genomics of 213 strains and associated genera.</title>
        <authorList>
            <person name="Sun Z."/>
            <person name="Harris H.M."/>
            <person name="McCann A."/>
            <person name="Guo C."/>
            <person name="Argimon S."/>
            <person name="Zhang W."/>
            <person name="Yang X."/>
            <person name="Jeffery I.B."/>
            <person name="Cooney J.C."/>
            <person name="Kagawa T.F."/>
            <person name="Liu W."/>
            <person name="Song Y."/>
            <person name="Salvetti E."/>
            <person name="Wrobel A."/>
            <person name="Rasinkangas P."/>
            <person name="Parkhill J."/>
            <person name="Rea M.C."/>
            <person name="O'Sullivan O."/>
            <person name="Ritari J."/>
            <person name="Douillard F.P."/>
            <person name="Paul Ross R."/>
            <person name="Yang R."/>
            <person name="Briner A.E."/>
            <person name="Felis G.E."/>
            <person name="de Vos W.M."/>
            <person name="Barrangou R."/>
            <person name="Klaenhammer T.R."/>
            <person name="Caufield P.W."/>
            <person name="Cui Y."/>
            <person name="Zhang H."/>
            <person name="O'Toole P.W."/>
        </authorList>
    </citation>
    <scope>NUCLEOTIDE SEQUENCE [LARGE SCALE GENOMIC DNA]</scope>
    <source>
        <strain evidence="1 2">DSM 20515</strain>
    </source>
</reference>